<dbReference type="GO" id="GO:0009279">
    <property type="term" value="C:cell outer membrane"/>
    <property type="evidence" value="ECO:0007669"/>
    <property type="project" value="UniProtKB-SubCell"/>
</dbReference>
<dbReference type="InterPro" id="IPR050330">
    <property type="entry name" value="Bact_OuterMem_StrucFunc"/>
</dbReference>
<evidence type="ECO:0000313" key="6">
    <source>
        <dbReference type="EMBL" id="EHJ03304.1"/>
    </source>
</evidence>
<evidence type="ECO:0000256" key="1">
    <source>
        <dbReference type="ARBA" id="ARBA00004442"/>
    </source>
</evidence>
<dbReference type="Gene3D" id="3.30.1330.60">
    <property type="entry name" value="OmpA-like domain"/>
    <property type="match status" value="1"/>
</dbReference>
<dbReference type="PRINTS" id="PR01021">
    <property type="entry name" value="OMPADOMAIN"/>
</dbReference>
<sequence length="156" mass="17639">KTGYRTKDFQMTVLVLDNPELIANAAIAAGFTTATFEAGTRRPHRIKFHYGFNKHSVDNDDMAFLQQHAAYLKEHPSVSVRIHGHSDNFGSEDYNRFLSRLRANAVARILMQEGVAESRILMSHWGSARPLATPEDRAANRRVELEYLTLDVARAL</sequence>
<dbReference type="CDD" id="cd07185">
    <property type="entry name" value="OmpA_C-like"/>
    <property type="match status" value="1"/>
</dbReference>
<dbReference type="EMBL" id="AGTR01000081">
    <property type="protein sequence ID" value="EHJ03304.1"/>
    <property type="molecule type" value="Genomic_DNA"/>
</dbReference>
<name>G6YX50_9GAMM</name>
<evidence type="ECO:0000259" key="5">
    <source>
        <dbReference type="PROSITE" id="PS51123"/>
    </source>
</evidence>
<feature type="domain" description="OmpA-like" evidence="5">
    <location>
        <begin position="37"/>
        <end position="151"/>
    </location>
</feature>
<comment type="subcellular location">
    <subcellularLocation>
        <location evidence="1">Cell outer membrane</location>
    </subcellularLocation>
</comment>
<dbReference type="PANTHER" id="PTHR30329:SF21">
    <property type="entry name" value="LIPOPROTEIN YIAD-RELATED"/>
    <property type="match status" value="1"/>
</dbReference>
<proteinExistence type="predicted"/>
<evidence type="ECO:0000313" key="7">
    <source>
        <dbReference type="Proteomes" id="UP000003208"/>
    </source>
</evidence>
<accession>G6YX50</accession>
<evidence type="ECO:0000256" key="3">
    <source>
        <dbReference type="ARBA" id="ARBA00023237"/>
    </source>
</evidence>
<dbReference type="InterPro" id="IPR036737">
    <property type="entry name" value="OmpA-like_sf"/>
</dbReference>
<gene>
    <name evidence="6" type="ORF">KYE_17318</name>
</gene>
<keyword evidence="3" id="KW-0998">Cell outer membrane</keyword>
<dbReference type="InterPro" id="IPR006664">
    <property type="entry name" value="OMP_bac"/>
</dbReference>
<evidence type="ECO:0000256" key="2">
    <source>
        <dbReference type="ARBA" id="ARBA00023136"/>
    </source>
</evidence>
<dbReference type="AlphaFoldDB" id="G6YX50"/>
<dbReference type="RefSeq" id="WP_008175783.1">
    <property type="nucleotide sequence ID" value="NZ_AGTR01000081.1"/>
</dbReference>
<dbReference type="SUPFAM" id="SSF103088">
    <property type="entry name" value="OmpA-like"/>
    <property type="match status" value="1"/>
</dbReference>
<keyword evidence="7" id="KW-1185">Reference proteome</keyword>
<evidence type="ECO:0000256" key="4">
    <source>
        <dbReference type="PROSITE-ProRule" id="PRU00473"/>
    </source>
</evidence>
<dbReference type="PROSITE" id="PS51123">
    <property type="entry name" value="OMPA_2"/>
    <property type="match status" value="1"/>
</dbReference>
<protein>
    <submittedName>
        <fullName evidence="6">OmpA/MotB domain-containing protein</fullName>
    </submittedName>
</protein>
<dbReference type="Proteomes" id="UP000003208">
    <property type="component" value="Unassembled WGS sequence"/>
</dbReference>
<feature type="non-terminal residue" evidence="6">
    <location>
        <position position="1"/>
    </location>
</feature>
<dbReference type="Pfam" id="PF00691">
    <property type="entry name" value="OmpA"/>
    <property type="match status" value="1"/>
</dbReference>
<reference evidence="6 7" key="1">
    <citation type="journal article" date="2012" name="J. Bacteriol.">
        <title>Genome sequence of deep-sea manganese-oxidizing bacterium Marinobacter manganoxydans MnI7-9.</title>
        <authorList>
            <person name="Wang H."/>
            <person name="Li H."/>
            <person name="Shao Z."/>
            <person name="Liao S."/>
            <person name="Johnstone L."/>
            <person name="Rensing C."/>
            <person name="Wang G."/>
        </authorList>
    </citation>
    <scope>NUCLEOTIDE SEQUENCE [LARGE SCALE GENOMIC DNA]</scope>
    <source>
        <strain evidence="6 7">MnI7-9</strain>
    </source>
</reference>
<keyword evidence="2 4" id="KW-0472">Membrane</keyword>
<dbReference type="InterPro" id="IPR006665">
    <property type="entry name" value="OmpA-like"/>
</dbReference>
<dbReference type="PANTHER" id="PTHR30329">
    <property type="entry name" value="STATOR ELEMENT OF FLAGELLAR MOTOR COMPLEX"/>
    <property type="match status" value="1"/>
</dbReference>
<organism evidence="6 7">
    <name type="scientific">Marinobacter manganoxydans MnI7-9</name>
    <dbReference type="NCBI Taxonomy" id="1094979"/>
    <lineage>
        <taxon>Bacteria</taxon>
        <taxon>Pseudomonadati</taxon>
        <taxon>Pseudomonadota</taxon>
        <taxon>Gammaproteobacteria</taxon>
        <taxon>Pseudomonadales</taxon>
        <taxon>Marinobacteraceae</taxon>
        <taxon>Marinobacter</taxon>
    </lineage>
</organism>
<dbReference type="PATRIC" id="fig|1094979.3.peg.3348"/>